<dbReference type="Gene3D" id="1.25.10.10">
    <property type="entry name" value="Leucine-rich Repeat Variant"/>
    <property type="match status" value="1"/>
</dbReference>
<dbReference type="SMART" id="SM00567">
    <property type="entry name" value="EZ_HEAT"/>
    <property type="match status" value="1"/>
</dbReference>
<evidence type="ECO:0000313" key="2">
    <source>
        <dbReference type="EMBL" id="MFC3881062.1"/>
    </source>
</evidence>
<keyword evidence="1" id="KW-0472">Membrane</keyword>
<dbReference type="SUPFAM" id="SSF48371">
    <property type="entry name" value="ARM repeat"/>
    <property type="match status" value="1"/>
</dbReference>
<keyword evidence="1" id="KW-1133">Transmembrane helix</keyword>
<accession>A0ABV8ATV4</accession>
<dbReference type="EMBL" id="JBHRZS010000007">
    <property type="protein sequence ID" value="MFC3881062.1"/>
    <property type="molecule type" value="Genomic_DNA"/>
</dbReference>
<dbReference type="InterPro" id="IPR011989">
    <property type="entry name" value="ARM-like"/>
</dbReference>
<feature type="transmembrane region" description="Helical" evidence="1">
    <location>
        <begin position="159"/>
        <end position="183"/>
    </location>
</feature>
<organism evidence="2 3">
    <name type="scientific">Algoriphagus namhaensis</name>
    <dbReference type="NCBI Taxonomy" id="915353"/>
    <lineage>
        <taxon>Bacteria</taxon>
        <taxon>Pseudomonadati</taxon>
        <taxon>Bacteroidota</taxon>
        <taxon>Cytophagia</taxon>
        <taxon>Cytophagales</taxon>
        <taxon>Cyclobacteriaceae</taxon>
        <taxon>Algoriphagus</taxon>
    </lineage>
</organism>
<sequence>MLSICFSILIQTSGFAQEAEYAFKDPEEFLNFLENQGEITGLKSFLLIPHQEIQQDSISQFFTAEGENLKSQSFGSIDSTLSLLNYLELPVDSDYLVFKIYQENGDLATAQEFVTNLLNSELLFPKGASDQRDYIGLASRQPYEPAFREGFGFFTNFKVFLITAITAILFVVVFGMIVFMLIFKSRINKTDQLRKEYEGQIANPLSVILFERDLGEIESISDEELFTFFPKEKMKKKLYQKVLVDQILRLNKKLRGESNDKLKALFRRLGLPKTTSKLLQDSQWDSKVSALVQINEMALYEFLPEVKKFVNSPNFYIRSQVSTTLIHLSEEVDLSFLKDMSYPLSDWQQVTLLRTIKYSYSDRSLRIKTLFNSQNQSVRLFGIKLVRHLGKLEYLEQLIGLVPTASPVEQIEIIETFQQLGAPLDMELIVSFMNSSVADVRLAMARALGTVGDESCLPFLYKGLEEEVSFDMKKAMLSSMKTLSQGGYEEYGIISDDPEVLKIQRHLDNKILTHV</sequence>
<name>A0ABV8ATV4_9BACT</name>
<reference evidence="3" key="1">
    <citation type="journal article" date="2019" name="Int. J. Syst. Evol. Microbiol.">
        <title>The Global Catalogue of Microorganisms (GCM) 10K type strain sequencing project: providing services to taxonomists for standard genome sequencing and annotation.</title>
        <authorList>
            <consortium name="The Broad Institute Genomics Platform"/>
            <consortium name="The Broad Institute Genome Sequencing Center for Infectious Disease"/>
            <person name="Wu L."/>
            <person name="Ma J."/>
        </authorList>
    </citation>
    <scope>NUCLEOTIDE SEQUENCE [LARGE SCALE GENOMIC DNA]</scope>
    <source>
        <strain evidence="3">CCUG 60523</strain>
    </source>
</reference>
<dbReference type="InterPro" id="IPR016024">
    <property type="entry name" value="ARM-type_fold"/>
</dbReference>
<evidence type="ECO:0000256" key="1">
    <source>
        <dbReference type="SAM" id="Phobius"/>
    </source>
</evidence>
<gene>
    <name evidence="2" type="ORF">ACFOSV_12785</name>
</gene>
<keyword evidence="1" id="KW-0812">Transmembrane</keyword>
<evidence type="ECO:0000313" key="3">
    <source>
        <dbReference type="Proteomes" id="UP001595805"/>
    </source>
</evidence>
<protein>
    <recommendedName>
        <fullName evidence="4">HEAT repeat domain-containing protein</fullName>
    </recommendedName>
</protein>
<dbReference type="RefSeq" id="WP_377906403.1">
    <property type="nucleotide sequence ID" value="NZ_JBHRZS010000007.1"/>
</dbReference>
<keyword evidence="3" id="KW-1185">Reference proteome</keyword>
<dbReference type="Proteomes" id="UP001595805">
    <property type="component" value="Unassembled WGS sequence"/>
</dbReference>
<dbReference type="InterPro" id="IPR004155">
    <property type="entry name" value="PBS_lyase_HEAT"/>
</dbReference>
<comment type="caution">
    <text evidence="2">The sequence shown here is derived from an EMBL/GenBank/DDBJ whole genome shotgun (WGS) entry which is preliminary data.</text>
</comment>
<proteinExistence type="predicted"/>
<evidence type="ECO:0008006" key="4">
    <source>
        <dbReference type="Google" id="ProtNLM"/>
    </source>
</evidence>